<dbReference type="SUPFAM" id="SSF53474">
    <property type="entry name" value="alpha/beta-Hydrolases"/>
    <property type="match status" value="1"/>
</dbReference>
<keyword evidence="2" id="KW-0378">Hydrolase</keyword>
<protein>
    <submittedName>
        <fullName evidence="2">Alpha/beta fold hydrolase</fullName>
    </submittedName>
</protein>
<evidence type="ECO:0000313" key="2">
    <source>
        <dbReference type="EMBL" id="NMF92265.1"/>
    </source>
</evidence>
<dbReference type="Pfam" id="PF00561">
    <property type="entry name" value="Abhydrolase_1"/>
    <property type="match status" value="1"/>
</dbReference>
<organism evidence="2 3">
    <name type="scientific">Aromatoleum buckelii</name>
    <dbReference type="NCBI Taxonomy" id="200254"/>
    <lineage>
        <taxon>Bacteria</taxon>
        <taxon>Pseudomonadati</taxon>
        <taxon>Pseudomonadota</taxon>
        <taxon>Betaproteobacteria</taxon>
        <taxon>Rhodocyclales</taxon>
        <taxon>Rhodocyclaceae</taxon>
        <taxon>Aromatoleum</taxon>
    </lineage>
</organism>
<name>A0ABX1N0E5_9RHOO</name>
<feature type="domain" description="AB hydrolase-1" evidence="1">
    <location>
        <begin position="98"/>
        <end position="187"/>
    </location>
</feature>
<keyword evidence="3" id="KW-1185">Reference proteome</keyword>
<dbReference type="InterPro" id="IPR029058">
    <property type="entry name" value="AB_hydrolase_fold"/>
</dbReference>
<dbReference type="GO" id="GO:0016787">
    <property type="term" value="F:hydrolase activity"/>
    <property type="evidence" value="ECO:0007669"/>
    <property type="project" value="UniProtKB-KW"/>
</dbReference>
<dbReference type="PANTHER" id="PTHR36837:SF2">
    <property type="entry name" value="POLY(3-HYDROXYALKANOATE) POLYMERASE SUBUNIT PHAC"/>
    <property type="match status" value="1"/>
</dbReference>
<sequence length="370" mass="41565">MPESTVHLDTPEVHPGVPPALRGWFESLDEMRRRTGRMLDRINLGRQETEFEVVFSRPAVRLRVYGKSRQGSPVLLIVPAPIKRGYIWDLSPERSVVRKAIDRGFDVYLVEWTEAQDDEARFGLEEYALVAIEECIDAIRSRSQSGPIFVAGHSLGGTFAGLYSACHPEHVKGLVLIEAPLHFAEASRAFKRMLDAGGPGQALLQSSRPVPGSLINLMSLCVSPKTFSHERYLDFVASLGSRANLETHVRVERWTLDELPMPRRLFDDVLEQLYRNNRFMRGELAIGNRRIHPRDVTSPVFAVFDPNSHIIPPASLLAFYEQVGSQDKQSMPYPGDTGVALQHVGALVGENAHRLIWPRIFDWLGRLAGD</sequence>
<dbReference type="Gene3D" id="3.40.50.1820">
    <property type="entry name" value="alpha/beta hydrolase"/>
    <property type="match status" value="1"/>
</dbReference>
<gene>
    <name evidence="2" type="ORF">GO608_02830</name>
</gene>
<proteinExistence type="predicted"/>
<dbReference type="InterPro" id="IPR051321">
    <property type="entry name" value="PHA/PHB_synthase"/>
</dbReference>
<dbReference type="InterPro" id="IPR000073">
    <property type="entry name" value="AB_hydrolase_1"/>
</dbReference>
<comment type="caution">
    <text evidence="2">The sequence shown here is derived from an EMBL/GenBank/DDBJ whole genome shotgun (WGS) entry which is preliminary data.</text>
</comment>
<reference evidence="2" key="1">
    <citation type="submission" date="2019-12" db="EMBL/GenBank/DDBJ databases">
        <title>Comparative genomics gives insights into the taxonomy of the Azoarcus-Aromatoleum group and reveals separate origins of nif in the plant-associated Azoarcus and non-plant-associated Aromatoleum sub-groups.</title>
        <authorList>
            <person name="Lafos M."/>
            <person name="Maluk M."/>
            <person name="Batista M."/>
            <person name="Junghare M."/>
            <person name="Carmona M."/>
            <person name="Faoro H."/>
            <person name="Cruz L.M."/>
            <person name="Battistoni F."/>
            <person name="De Souza E."/>
            <person name="Pedrosa F."/>
            <person name="Chen W.-M."/>
            <person name="Poole P.S."/>
            <person name="Dixon R.A."/>
            <person name="James E.K."/>
        </authorList>
    </citation>
    <scope>NUCLEOTIDE SEQUENCE</scope>
    <source>
        <strain evidence="2">U120</strain>
    </source>
</reference>
<accession>A0ABX1N0E5</accession>
<dbReference type="RefSeq" id="WP_169197587.1">
    <property type="nucleotide sequence ID" value="NZ_WTVH02000010.1"/>
</dbReference>
<dbReference type="PANTHER" id="PTHR36837">
    <property type="entry name" value="POLY(3-HYDROXYALKANOATE) POLYMERASE SUBUNIT PHAC"/>
    <property type="match status" value="1"/>
</dbReference>
<evidence type="ECO:0000259" key="1">
    <source>
        <dbReference type="Pfam" id="PF00561"/>
    </source>
</evidence>
<dbReference type="EMBL" id="WTVH01000003">
    <property type="protein sequence ID" value="NMF92265.1"/>
    <property type="molecule type" value="Genomic_DNA"/>
</dbReference>
<dbReference type="Proteomes" id="UP000601990">
    <property type="component" value="Unassembled WGS sequence"/>
</dbReference>
<evidence type="ECO:0000313" key="3">
    <source>
        <dbReference type="Proteomes" id="UP000601990"/>
    </source>
</evidence>